<dbReference type="EMBL" id="JAADJT010000004">
    <property type="protein sequence ID" value="NGZ84756.1"/>
    <property type="molecule type" value="Genomic_DNA"/>
</dbReference>
<dbReference type="SUPFAM" id="SSF88713">
    <property type="entry name" value="Glycoside hydrolase/deacetylase"/>
    <property type="match status" value="1"/>
</dbReference>
<dbReference type="InterPro" id="IPR051398">
    <property type="entry name" value="Polysacch_Deacetylase"/>
</dbReference>
<dbReference type="Proteomes" id="UP000666369">
    <property type="component" value="Unassembled WGS sequence"/>
</dbReference>
<dbReference type="Pfam" id="PF01522">
    <property type="entry name" value="Polysacc_deac_1"/>
    <property type="match status" value="1"/>
</dbReference>
<dbReference type="Gene3D" id="3.20.20.370">
    <property type="entry name" value="Glycoside hydrolase/deacetylase"/>
    <property type="match status" value="1"/>
</dbReference>
<dbReference type="PANTHER" id="PTHR34216:SF3">
    <property type="entry name" value="POLY-BETA-1,6-N-ACETYL-D-GLUCOSAMINE N-DEACETYLASE"/>
    <property type="match status" value="1"/>
</dbReference>
<evidence type="ECO:0000256" key="1">
    <source>
        <dbReference type="ARBA" id="ARBA00004613"/>
    </source>
</evidence>
<dbReference type="InterPro" id="IPR011330">
    <property type="entry name" value="Glyco_hydro/deAcase_b/a-brl"/>
</dbReference>
<organism evidence="4 5">
    <name type="scientific">Duganella aceris</name>
    <dbReference type="NCBI Taxonomy" id="2703883"/>
    <lineage>
        <taxon>Bacteria</taxon>
        <taxon>Pseudomonadati</taxon>
        <taxon>Pseudomonadota</taxon>
        <taxon>Betaproteobacteria</taxon>
        <taxon>Burkholderiales</taxon>
        <taxon>Oxalobacteraceae</taxon>
        <taxon>Telluria group</taxon>
        <taxon>Duganella</taxon>
    </lineage>
</organism>
<keyword evidence="5" id="KW-1185">Reference proteome</keyword>
<name>A0ABX0FJK8_9BURK</name>
<protein>
    <submittedName>
        <fullName evidence="4">Polysaccharide deacetylase family protein</fullName>
    </submittedName>
</protein>
<sequence>MTILFSCSVDDGHPSDLRLAQLLAAYELKATFYLPIANIEGPPVLHGPQIRELGQAFEIGSHTHDHCFLSLLGERQARFQIERGKSVLENLLGRQVTGFCYPGGRYGGVHVRQVEAAGFRYARTTRNLYLEPGPGRFEMATTCQFYPHGRAVYLRNFVRGGQWLKRRASLRRALRHDGWGARLHAMLDGALQDGGVFHLWLHTLDIDRLGAWSELDAFLRRVAACVPPSRRLTNGQLADHFFPPA</sequence>
<evidence type="ECO:0000259" key="3">
    <source>
        <dbReference type="Pfam" id="PF01522"/>
    </source>
</evidence>
<gene>
    <name evidence="4" type="ORF">GW587_10855</name>
</gene>
<comment type="caution">
    <text evidence="4">The sequence shown here is derived from an EMBL/GenBank/DDBJ whole genome shotgun (WGS) entry which is preliminary data.</text>
</comment>
<evidence type="ECO:0000256" key="2">
    <source>
        <dbReference type="ARBA" id="ARBA00022729"/>
    </source>
</evidence>
<reference evidence="5" key="1">
    <citation type="submission" date="2023-07" db="EMBL/GenBank/DDBJ databases">
        <title>Duganella aceri sp. nov., isolated from tree sap.</title>
        <authorList>
            <person name="Kim I.S."/>
        </authorList>
    </citation>
    <scope>NUCLEOTIDE SEQUENCE [LARGE SCALE GENOMIC DNA]</scope>
    <source>
        <strain evidence="5">SAP-35</strain>
    </source>
</reference>
<evidence type="ECO:0000313" key="4">
    <source>
        <dbReference type="EMBL" id="NGZ84756.1"/>
    </source>
</evidence>
<feature type="domain" description="NodB homology" evidence="3">
    <location>
        <begin position="9"/>
        <end position="121"/>
    </location>
</feature>
<dbReference type="InterPro" id="IPR002509">
    <property type="entry name" value="NODB_dom"/>
</dbReference>
<evidence type="ECO:0000313" key="5">
    <source>
        <dbReference type="Proteomes" id="UP000666369"/>
    </source>
</evidence>
<dbReference type="RefSeq" id="WP_166102279.1">
    <property type="nucleotide sequence ID" value="NZ_JAADJT010000004.1"/>
</dbReference>
<proteinExistence type="predicted"/>
<keyword evidence="2" id="KW-0732">Signal</keyword>
<accession>A0ABX0FJK8</accession>
<dbReference type="CDD" id="cd10967">
    <property type="entry name" value="CE4_GLA_like_6s"/>
    <property type="match status" value="1"/>
</dbReference>
<dbReference type="PANTHER" id="PTHR34216">
    <property type="match status" value="1"/>
</dbReference>
<comment type="subcellular location">
    <subcellularLocation>
        <location evidence="1">Secreted</location>
    </subcellularLocation>
</comment>